<gene>
    <name evidence="1" type="ORF">OO013_16335</name>
</gene>
<comment type="caution">
    <text evidence="1">The sequence shown here is derived from an EMBL/GenBank/DDBJ whole genome shotgun (WGS) entry which is preliminary data.</text>
</comment>
<accession>A0ABT3RVR1</accession>
<name>A0ABT3RVR1_9BACT</name>
<proteinExistence type="predicted"/>
<evidence type="ECO:0000313" key="2">
    <source>
        <dbReference type="Proteomes" id="UP001209885"/>
    </source>
</evidence>
<sequence length="294" mass="34574">MKQIFSILLFTITFISNGQDDNPDFDNLVKLGEIYSGNVMASGDDFKKAVEELRTPGLNHIIDALIAVGEADKKLLTKEFLSKPSEQELKYWYVIREIHYNNQKENSNPRPNAEVAREILEKEIDSRWLLINYYYRIHSGIAKMFNNKNLSKNNFNLEEYGLENDTEKAIFFFSISNSLTERFRVLNMMKNYDKLLQFESKLPSFNGKAYYEYISFDFEDFDYIGYDKTESYKKQHLGKFYLVLNSHLSALAEKDKTDALSHLYFNSILFKPDYFKYSGDLEKDLKKLYNKSSQ</sequence>
<keyword evidence="2" id="KW-1185">Reference proteome</keyword>
<dbReference type="RefSeq" id="WP_266058032.1">
    <property type="nucleotide sequence ID" value="NZ_JAPFQN010000010.1"/>
</dbReference>
<reference evidence="1 2" key="1">
    <citation type="submission" date="2022-11" db="EMBL/GenBank/DDBJ databases">
        <title>The characterization of three novel Bacteroidetes species and genomic analysis of their roles in tidal elemental geochemical cycles.</title>
        <authorList>
            <person name="Ma K."/>
        </authorList>
    </citation>
    <scope>NUCLEOTIDE SEQUENCE [LARGE SCALE GENOMIC DNA]</scope>
    <source>
        <strain evidence="1 2">M17</strain>
    </source>
</reference>
<organism evidence="1 2">
    <name type="scientific">Mangrovivirga halotolerans</name>
    <dbReference type="NCBI Taxonomy" id="2993936"/>
    <lineage>
        <taxon>Bacteria</taxon>
        <taxon>Pseudomonadati</taxon>
        <taxon>Bacteroidota</taxon>
        <taxon>Cytophagia</taxon>
        <taxon>Cytophagales</taxon>
        <taxon>Mangrovivirgaceae</taxon>
        <taxon>Mangrovivirga</taxon>
    </lineage>
</organism>
<dbReference type="Proteomes" id="UP001209885">
    <property type="component" value="Unassembled WGS sequence"/>
</dbReference>
<dbReference type="EMBL" id="JAPFQN010000010">
    <property type="protein sequence ID" value="MCX2745449.1"/>
    <property type="molecule type" value="Genomic_DNA"/>
</dbReference>
<evidence type="ECO:0000313" key="1">
    <source>
        <dbReference type="EMBL" id="MCX2745449.1"/>
    </source>
</evidence>
<protein>
    <submittedName>
        <fullName evidence="1">Uncharacterized protein</fullName>
    </submittedName>
</protein>